<dbReference type="Proteomes" id="UP000807342">
    <property type="component" value="Unassembled WGS sequence"/>
</dbReference>
<dbReference type="InterPro" id="IPR004045">
    <property type="entry name" value="Glutathione_S-Trfase_N"/>
</dbReference>
<keyword evidence="4" id="KW-1185">Reference proteome</keyword>
<dbReference type="PANTHER" id="PTHR43968">
    <property type="match status" value="1"/>
</dbReference>
<evidence type="ECO:0000259" key="2">
    <source>
        <dbReference type="PROSITE" id="PS50405"/>
    </source>
</evidence>
<evidence type="ECO:0008006" key="5">
    <source>
        <dbReference type="Google" id="ProtNLM"/>
    </source>
</evidence>
<dbReference type="AlphaFoldDB" id="A0A9P5XDD6"/>
<dbReference type="OrthoDB" id="249703at2759"/>
<dbReference type="CDD" id="cd00570">
    <property type="entry name" value="GST_N_family"/>
    <property type="match status" value="1"/>
</dbReference>
<gene>
    <name evidence="3" type="ORF">P691DRAFT_703368</name>
</gene>
<dbReference type="SUPFAM" id="SSF47616">
    <property type="entry name" value="GST C-terminal domain-like"/>
    <property type="match status" value="1"/>
</dbReference>
<accession>A0A9P5XDD6</accession>
<dbReference type="EMBL" id="MU151134">
    <property type="protein sequence ID" value="KAF9449313.1"/>
    <property type="molecule type" value="Genomic_DNA"/>
</dbReference>
<organism evidence="3 4">
    <name type="scientific">Macrolepiota fuliginosa MF-IS2</name>
    <dbReference type="NCBI Taxonomy" id="1400762"/>
    <lineage>
        <taxon>Eukaryota</taxon>
        <taxon>Fungi</taxon>
        <taxon>Dikarya</taxon>
        <taxon>Basidiomycota</taxon>
        <taxon>Agaricomycotina</taxon>
        <taxon>Agaricomycetes</taxon>
        <taxon>Agaricomycetidae</taxon>
        <taxon>Agaricales</taxon>
        <taxon>Agaricineae</taxon>
        <taxon>Agaricaceae</taxon>
        <taxon>Macrolepiota</taxon>
    </lineage>
</organism>
<dbReference type="PROSITE" id="PS50404">
    <property type="entry name" value="GST_NTER"/>
    <property type="match status" value="1"/>
</dbReference>
<evidence type="ECO:0000259" key="1">
    <source>
        <dbReference type="PROSITE" id="PS50404"/>
    </source>
</evidence>
<dbReference type="InterPro" id="IPR036282">
    <property type="entry name" value="Glutathione-S-Trfase_C_sf"/>
</dbReference>
<name>A0A9P5XDD6_9AGAR</name>
<evidence type="ECO:0000313" key="3">
    <source>
        <dbReference type="EMBL" id="KAF9449313.1"/>
    </source>
</evidence>
<dbReference type="InterPro" id="IPR010987">
    <property type="entry name" value="Glutathione-S-Trfase_C-like"/>
</dbReference>
<dbReference type="PANTHER" id="PTHR43968:SF6">
    <property type="entry name" value="GLUTATHIONE S-TRANSFERASE OMEGA"/>
    <property type="match status" value="1"/>
</dbReference>
<dbReference type="PROSITE" id="PS50405">
    <property type="entry name" value="GST_CTER"/>
    <property type="match status" value="1"/>
</dbReference>
<dbReference type="CDD" id="cd00299">
    <property type="entry name" value="GST_C_family"/>
    <property type="match status" value="1"/>
</dbReference>
<feature type="domain" description="GST N-terminal" evidence="1">
    <location>
        <begin position="3"/>
        <end position="87"/>
    </location>
</feature>
<reference evidence="3" key="1">
    <citation type="submission" date="2020-11" db="EMBL/GenBank/DDBJ databases">
        <authorList>
            <consortium name="DOE Joint Genome Institute"/>
            <person name="Ahrendt S."/>
            <person name="Riley R."/>
            <person name="Andreopoulos W."/>
            <person name="Labutti K."/>
            <person name="Pangilinan J."/>
            <person name="Ruiz-Duenas F.J."/>
            <person name="Barrasa J.M."/>
            <person name="Sanchez-Garcia M."/>
            <person name="Camarero S."/>
            <person name="Miyauchi S."/>
            <person name="Serrano A."/>
            <person name="Linde D."/>
            <person name="Babiker R."/>
            <person name="Drula E."/>
            <person name="Ayuso-Fernandez I."/>
            <person name="Pacheco R."/>
            <person name="Padilla G."/>
            <person name="Ferreira P."/>
            <person name="Barriuso J."/>
            <person name="Kellner H."/>
            <person name="Castanera R."/>
            <person name="Alfaro M."/>
            <person name="Ramirez L."/>
            <person name="Pisabarro A.G."/>
            <person name="Kuo A."/>
            <person name="Tritt A."/>
            <person name="Lipzen A."/>
            <person name="He G."/>
            <person name="Yan M."/>
            <person name="Ng V."/>
            <person name="Cullen D."/>
            <person name="Martin F."/>
            <person name="Rosso M.-N."/>
            <person name="Henrissat B."/>
            <person name="Hibbett D."/>
            <person name="Martinez A.T."/>
            <person name="Grigoriev I.V."/>
        </authorList>
    </citation>
    <scope>NUCLEOTIDE SEQUENCE</scope>
    <source>
        <strain evidence="3">MF-IS2</strain>
    </source>
</reference>
<comment type="caution">
    <text evidence="3">The sequence shown here is derived from an EMBL/GenBank/DDBJ whole genome shotgun (WGS) entry which is preliminary data.</text>
</comment>
<dbReference type="SUPFAM" id="SSF52833">
    <property type="entry name" value="Thioredoxin-like"/>
    <property type="match status" value="1"/>
</dbReference>
<feature type="domain" description="GST C-terminal" evidence="2">
    <location>
        <begin position="94"/>
        <end position="228"/>
    </location>
</feature>
<sequence>MSPPFTLIGTPYSTFTRTIALGLQYKGLKYDQTPTTPHADLAKSYHPFGYLPTLVIHEIGGKKVDDILLRESHAIVRFIDRIAPEPSLHISAGDGGVAIEEKMWEVVSLLAFLGFPTVEYGVVKPRVQALDDGHPSDTEVRVQIKEGVEKLRRYLEVIESLIAPEGYAYGSKLSWADFFLYPLLADLRMVPEWAEIASPRIKAWIGEMDKLPAVEATKPGTLSAGARP</sequence>
<protein>
    <recommendedName>
        <fullName evidence="5">Glutathione S-transferase</fullName>
    </recommendedName>
</protein>
<dbReference type="GO" id="GO:0005737">
    <property type="term" value="C:cytoplasm"/>
    <property type="evidence" value="ECO:0007669"/>
    <property type="project" value="TreeGrafter"/>
</dbReference>
<evidence type="ECO:0000313" key="4">
    <source>
        <dbReference type="Proteomes" id="UP000807342"/>
    </source>
</evidence>
<dbReference type="InterPro" id="IPR050983">
    <property type="entry name" value="GST_Omega/HSP26"/>
</dbReference>
<dbReference type="Pfam" id="PF13417">
    <property type="entry name" value="GST_N_3"/>
    <property type="match status" value="1"/>
</dbReference>
<dbReference type="Pfam" id="PF13410">
    <property type="entry name" value="GST_C_2"/>
    <property type="match status" value="1"/>
</dbReference>
<dbReference type="InterPro" id="IPR036249">
    <property type="entry name" value="Thioredoxin-like_sf"/>
</dbReference>
<proteinExistence type="predicted"/>
<dbReference type="Gene3D" id="3.40.30.10">
    <property type="entry name" value="Glutaredoxin"/>
    <property type="match status" value="1"/>
</dbReference>
<dbReference type="Gene3D" id="1.20.1050.10">
    <property type="match status" value="1"/>
</dbReference>